<evidence type="ECO:0000259" key="2">
    <source>
        <dbReference type="PROSITE" id="PS50532"/>
    </source>
</evidence>
<accession>A0A1H0UYD5</accession>
<dbReference type="PROSITE" id="PS50532">
    <property type="entry name" value="HTH_IS408"/>
    <property type="match status" value="1"/>
</dbReference>
<dbReference type="Proteomes" id="UP000198549">
    <property type="component" value="Chromosome I"/>
</dbReference>
<dbReference type="InterPro" id="IPR013762">
    <property type="entry name" value="Integrase-like_cat_sf"/>
</dbReference>
<dbReference type="EMBL" id="LT629709">
    <property type="protein sequence ID" value="SDP71299.1"/>
    <property type="molecule type" value="Genomic_DNA"/>
</dbReference>
<dbReference type="InterPro" id="IPR017895">
    <property type="entry name" value="HTH_IS408/IS1162_type"/>
</dbReference>
<dbReference type="AlphaFoldDB" id="A0A1H0UYD5"/>
<name>A0A1H0UYD5_PSERE</name>
<dbReference type="GO" id="GO:0006310">
    <property type="term" value="P:DNA recombination"/>
    <property type="evidence" value="ECO:0007669"/>
    <property type="project" value="InterPro"/>
</dbReference>
<organism evidence="3 4">
    <name type="scientific">Pseudomonas reinekei</name>
    <dbReference type="NCBI Taxonomy" id="395598"/>
    <lineage>
        <taxon>Bacteria</taxon>
        <taxon>Pseudomonadati</taxon>
        <taxon>Pseudomonadota</taxon>
        <taxon>Gammaproteobacteria</taxon>
        <taxon>Pseudomonadales</taxon>
        <taxon>Pseudomonadaceae</taxon>
        <taxon>Pseudomonas</taxon>
    </lineage>
</organism>
<protein>
    <recommendedName>
        <fullName evidence="2">HTH IS408-type domain-containing protein</fullName>
    </recommendedName>
</protein>
<reference evidence="3 4" key="1">
    <citation type="submission" date="2016-10" db="EMBL/GenBank/DDBJ databases">
        <authorList>
            <person name="de Groot N.N."/>
        </authorList>
    </citation>
    <scope>NUCLEOTIDE SEQUENCE [LARGE SCALE GENOMIC DNA]</scope>
    <source>
        <strain evidence="3 4">BS3776</strain>
    </source>
</reference>
<feature type="domain" description="HTH IS408-type" evidence="2">
    <location>
        <begin position="4"/>
        <end position="83"/>
    </location>
</feature>
<evidence type="ECO:0000313" key="3">
    <source>
        <dbReference type="EMBL" id="SDP71299.1"/>
    </source>
</evidence>
<proteinExistence type="predicted"/>
<dbReference type="GO" id="GO:0015074">
    <property type="term" value="P:DNA integration"/>
    <property type="evidence" value="ECO:0007669"/>
    <property type="project" value="InterPro"/>
</dbReference>
<evidence type="ECO:0000313" key="4">
    <source>
        <dbReference type="Proteomes" id="UP000198549"/>
    </source>
</evidence>
<evidence type="ECO:0000256" key="1">
    <source>
        <dbReference type="SAM" id="MobiDB-lite"/>
    </source>
</evidence>
<sequence>MRKIREVLRLRFDGGLSVRKIARSLVIGHSSVGDYLSRFAASGLSWPINLSDAELNRRLFPLVATVPSEQRPMPDWAWAHAELRRPGVTLALLWQEYRLSHPQGFQYSWFCEHYRRWAGKVDVVMRQEHRAGDKLFVDYAGQTETIGKLKVVIDRIMARKAGQKTRSTRLVVIDSGQPKTTSTLRKRFDDAREAAGIPKAEFQMRDLRAKAATDKEESTGCIRKLGTSSDIQLSG</sequence>
<dbReference type="Gene3D" id="1.10.443.10">
    <property type="entry name" value="Intergrase catalytic core"/>
    <property type="match status" value="1"/>
</dbReference>
<dbReference type="GO" id="GO:0003677">
    <property type="term" value="F:DNA binding"/>
    <property type="evidence" value="ECO:0007669"/>
    <property type="project" value="InterPro"/>
</dbReference>
<feature type="compositionally biased region" description="Polar residues" evidence="1">
    <location>
        <begin position="226"/>
        <end position="235"/>
    </location>
</feature>
<feature type="region of interest" description="Disordered" evidence="1">
    <location>
        <begin position="211"/>
        <end position="235"/>
    </location>
</feature>
<gene>
    <name evidence="3" type="ORF">SAMN04490202_5732</name>
</gene>